<dbReference type="RefSeq" id="NP_500067.1">
    <property type="nucleotide sequence ID" value="NM_067666.1"/>
</dbReference>
<dbReference type="PhylomeDB" id="O44177"/>
<dbReference type="AGR" id="WB:WBGene00019054"/>
<dbReference type="CTD" id="186532"/>
<dbReference type="PANTHER" id="PTHR31406">
    <property type="entry name" value="PROTEIN CBG06702-RELATED"/>
    <property type="match status" value="1"/>
</dbReference>
<keyword evidence="1" id="KW-1133">Transmembrane helix</keyword>
<dbReference type="GeneID" id="186532"/>
<dbReference type="WormBase" id="F58F6.6">
    <property type="protein sequence ID" value="CE17141"/>
    <property type="gene ID" value="WBGene00019054"/>
</dbReference>
<dbReference type="PaxDb" id="6239-F58F6.6"/>
<gene>
    <name evidence="2" type="ORF">CELE_F58F6.6</name>
    <name evidence="2 4" type="ORF">F58F6.6</name>
</gene>
<dbReference type="UCSC" id="F58F6.6">
    <property type="organism name" value="c. elegans"/>
</dbReference>
<organism evidence="2 3">
    <name type="scientific">Caenorhabditis elegans</name>
    <dbReference type="NCBI Taxonomy" id="6239"/>
    <lineage>
        <taxon>Eukaryota</taxon>
        <taxon>Metazoa</taxon>
        <taxon>Ecdysozoa</taxon>
        <taxon>Nematoda</taxon>
        <taxon>Chromadorea</taxon>
        <taxon>Rhabditida</taxon>
        <taxon>Rhabditina</taxon>
        <taxon>Rhabditomorpha</taxon>
        <taxon>Rhabditoidea</taxon>
        <taxon>Rhabditidae</taxon>
        <taxon>Peloderinae</taxon>
        <taxon>Caenorhabditis</taxon>
    </lineage>
</organism>
<evidence type="ECO:0000313" key="3">
    <source>
        <dbReference type="Proteomes" id="UP000001940"/>
    </source>
</evidence>
<dbReference type="STRING" id="6239.F58F6.6.1"/>
<dbReference type="EMBL" id="BX284604">
    <property type="protein sequence ID" value="CCD63486.1"/>
    <property type="molecule type" value="Genomic_DNA"/>
</dbReference>
<dbReference type="FunCoup" id="O44177">
    <property type="interactions" value="9"/>
</dbReference>
<name>O44177_CAEEL</name>
<feature type="transmembrane region" description="Helical" evidence="1">
    <location>
        <begin position="242"/>
        <end position="264"/>
    </location>
</feature>
<dbReference type="eggNOG" id="ENOG502THAD">
    <property type="taxonomic scope" value="Eukaryota"/>
</dbReference>
<keyword evidence="3" id="KW-1185">Reference proteome</keyword>
<feature type="transmembrane region" description="Helical" evidence="1">
    <location>
        <begin position="146"/>
        <end position="165"/>
    </location>
</feature>
<dbReference type="KEGG" id="cel:CELE_F58F6.6"/>
<dbReference type="SUPFAM" id="SSF81321">
    <property type="entry name" value="Family A G protein-coupled receptor-like"/>
    <property type="match status" value="1"/>
</dbReference>
<evidence type="ECO:0000313" key="4">
    <source>
        <dbReference type="WormBase" id="F58F6.6"/>
    </source>
</evidence>
<dbReference type="Proteomes" id="UP000001940">
    <property type="component" value="Chromosome IV"/>
</dbReference>
<dbReference type="PANTHER" id="PTHR31406:SF1">
    <property type="entry name" value="G-PROTEIN COUPLED RECEPTORS FAMILY 1 PROFILE DOMAIN-CONTAINING PROTEIN-RELATED"/>
    <property type="match status" value="1"/>
</dbReference>
<evidence type="ECO:0000256" key="1">
    <source>
        <dbReference type="SAM" id="Phobius"/>
    </source>
</evidence>
<dbReference type="InterPro" id="IPR006874">
    <property type="entry name" value="DUF621"/>
</dbReference>
<keyword evidence="1" id="KW-0812">Transmembrane</keyword>
<dbReference type="InParanoid" id="O44177"/>
<reference evidence="2 3" key="1">
    <citation type="journal article" date="1998" name="Science">
        <title>Genome sequence of the nematode C. elegans: a platform for investigating biology.</title>
        <authorList>
            <consortium name="The C. elegans sequencing consortium"/>
            <person name="Sulson J.E."/>
            <person name="Waterston R."/>
        </authorList>
    </citation>
    <scope>NUCLEOTIDE SEQUENCE [LARGE SCALE GENOMIC DNA]</scope>
    <source>
        <strain evidence="2 3">Bristol N2</strain>
    </source>
</reference>
<dbReference type="AlphaFoldDB" id="O44177"/>
<feature type="transmembrane region" description="Helical" evidence="1">
    <location>
        <begin position="211"/>
        <end position="230"/>
    </location>
</feature>
<dbReference type="Gene3D" id="1.20.1070.10">
    <property type="entry name" value="Rhodopsin 7-helix transmembrane proteins"/>
    <property type="match status" value="1"/>
</dbReference>
<feature type="transmembrane region" description="Helical" evidence="1">
    <location>
        <begin position="23"/>
        <end position="50"/>
    </location>
</feature>
<accession>O44177</accession>
<evidence type="ECO:0000313" key="2">
    <source>
        <dbReference type="EMBL" id="CCD63486.1"/>
    </source>
</evidence>
<dbReference type="HOGENOM" id="CLU_071393_0_0_1"/>
<feature type="transmembrane region" description="Helical" evidence="1">
    <location>
        <begin position="103"/>
        <end position="125"/>
    </location>
</feature>
<keyword evidence="1" id="KW-0472">Membrane</keyword>
<dbReference type="OrthoDB" id="5860892at2759"/>
<feature type="transmembrane region" description="Helical" evidence="1">
    <location>
        <begin position="276"/>
        <end position="298"/>
    </location>
</feature>
<sequence length="331" mass="38005">MEKRLEGPMRELLLDISDSEKNWLYYSVVSFFVVSTIGATILTMSFLVLSILLWRHFKSMRFFWFLTQLTTSAFVISAANLFINIPAALSLFSKEVTQSRMFYFVSYLIDFCHYSILFSNLVIAVQRAFVFFLRNLTDRFFESKVIYIWISSIYIFAFGVEYALMSSNCQYRFGELARKYQLICETTNYANVVITMTTPTEVQLMETMLQIFLPLSILIIYIAITVKIIYMKGSTLSKNETLILKQAIFVFLIFQASSCVFLFAQSVQITNVGAFLVKRFVNTMEILAGAATPSFFFFTSKEIRKLVSTRVSAVSSQGPSNIQVRAARTLE</sequence>
<dbReference type="Bgee" id="WBGene00019054">
    <property type="expression patterns" value="Expressed in larva"/>
</dbReference>
<dbReference type="PIR" id="F88638">
    <property type="entry name" value="F88638"/>
</dbReference>
<proteinExistence type="predicted"/>
<protein>
    <submittedName>
        <fullName evidence="2">G_PROTEIN_RECEP_F1_2 domain-containing protein</fullName>
    </submittedName>
</protein>
<dbReference type="Pfam" id="PF04789">
    <property type="entry name" value="DUF621"/>
    <property type="match status" value="1"/>
</dbReference>
<feature type="transmembrane region" description="Helical" evidence="1">
    <location>
        <begin position="62"/>
        <end position="83"/>
    </location>
</feature>